<dbReference type="InterPro" id="IPR036135">
    <property type="entry name" value="MoeA_linker/N_sf"/>
</dbReference>
<dbReference type="SUPFAM" id="SSF63882">
    <property type="entry name" value="MoeA N-terminal region -like"/>
    <property type="match status" value="1"/>
</dbReference>
<dbReference type="Gene3D" id="3.90.105.10">
    <property type="entry name" value="Molybdopterin biosynthesis moea protein, domain 2"/>
    <property type="match status" value="1"/>
</dbReference>
<keyword evidence="5" id="KW-0500">Molybdenum</keyword>
<keyword evidence="5" id="KW-0460">Magnesium</keyword>
<dbReference type="PANTHER" id="PTHR10192:SF5">
    <property type="entry name" value="GEPHYRIN"/>
    <property type="match status" value="1"/>
</dbReference>
<dbReference type="AlphaFoldDB" id="A0A9P0F1W5"/>
<dbReference type="InterPro" id="IPR008284">
    <property type="entry name" value="MoCF_biosynth_CS"/>
</dbReference>
<dbReference type="KEGG" id="btab:109044335"/>
<evidence type="ECO:0000256" key="3">
    <source>
        <dbReference type="ARBA" id="ARBA00008339"/>
    </source>
</evidence>
<dbReference type="Pfam" id="PF03453">
    <property type="entry name" value="MoeA_N"/>
    <property type="match status" value="1"/>
</dbReference>
<dbReference type="GO" id="GO:0005524">
    <property type="term" value="F:ATP binding"/>
    <property type="evidence" value="ECO:0007669"/>
    <property type="project" value="UniProtKB-UniRule"/>
</dbReference>
<comment type="similarity">
    <text evidence="5">Belongs to the MoeA family.</text>
</comment>
<dbReference type="GO" id="GO:0046872">
    <property type="term" value="F:metal ion binding"/>
    <property type="evidence" value="ECO:0007669"/>
    <property type="project" value="UniProtKB-UniRule"/>
</dbReference>
<comment type="similarity">
    <text evidence="3">In the C-terminal section; belongs to the MoeA family.</text>
</comment>
<dbReference type="InterPro" id="IPR005110">
    <property type="entry name" value="MoeA_linker/N"/>
</dbReference>
<dbReference type="GO" id="GO:0099634">
    <property type="term" value="C:postsynaptic specialization membrane"/>
    <property type="evidence" value="ECO:0007669"/>
    <property type="project" value="GOC"/>
</dbReference>
<dbReference type="InterPro" id="IPR036688">
    <property type="entry name" value="MoeA_C_domain_IV_sf"/>
</dbReference>
<proteinExistence type="inferred from homology"/>
<dbReference type="GO" id="GO:0030425">
    <property type="term" value="C:dendrite"/>
    <property type="evidence" value="ECO:0007669"/>
    <property type="project" value="TreeGrafter"/>
</dbReference>
<evidence type="ECO:0000313" key="7">
    <source>
        <dbReference type="EMBL" id="CAH0386166.1"/>
    </source>
</evidence>
<evidence type="ECO:0000256" key="2">
    <source>
        <dbReference type="ARBA" id="ARBA00007589"/>
    </source>
</evidence>
<dbReference type="GO" id="GO:0006777">
    <property type="term" value="P:Mo-molybdopterin cofactor biosynthetic process"/>
    <property type="evidence" value="ECO:0007669"/>
    <property type="project" value="UniProtKB-UniRule"/>
</dbReference>
<dbReference type="GO" id="GO:0007529">
    <property type="term" value="P:establishment of synaptic specificity at neuromuscular junction"/>
    <property type="evidence" value="ECO:0007669"/>
    <property type="project" value="TreeGrafter"/>
</dbReference>
<dbReference type="PANTHER" id="PTHR10192">
    <property type="entry name" value="MOLYBDOPTERIN BIOSYNTHESIS PROTEIN"/>
    <property type="match status" value="1"/>
</dbReference>
<dbReference type="FunFam" id="3.40.980.10:FF:000001">
    <property type="entry name" value="Molybdopterin molybdenumtransferase"/>
    <property type="match status" value="1"/>
</dbReference>
<dbReference type="GO" id="GO:0097112">
    <property type="term" value="P:gamma-aminobutyric acid receptor clustering"/>
    <property type="evidence" value="ECO:0007669"/>
    <property type="project" value="TreeGrafter"/>
</dbReference>
<dbReference type="GO" id="GO:0061599">
    <property type="term" value="F:molybdopterin molybdotransferase activity"/>
    <property type="evidence" value="ECO:0007669"/>
    <property type="project" value="UniProtKB-UniRule"/>
</dbReference>
<keyword evidence="5" id="KW-0808">Transferase</keyword>
<dbReference type="Gene3D" id="3.40.980.10">
    <property type="entry name" value="MoaB/Mog-like domain"/>
    <property type="match status" value="2"/>
</dbReference>
<comment type="similarity">
    <text evidence="2">In the N-terminal section; belongs to the MoaB/Mog family.</text>
</comment>
<dbReference type="GO" id="GO:0005829">
    <property type="term" value="C:cytosol"/>
    <property type="evidence" value="ECO:0007669"/>
    <property type="project" value="TreeGrafter"/>
</dbReference>
<evidence type="ECO:0000256" key="4">
    <source>
        <dbReference type="ARBA" id="ARBA00023150"/>
    </source>
</evidence>
<organism evidence="7 8">
    <name type="scientific">Bemisia tabaci</name>
    <name type="common">Sweetpotato whitefly</name>
    <name type="synonym">Aleurodes tabaci</name>
    <dbReference type="NCBI Taxonomy" id="7038"/>
    <lineage>
        <taxon>Eukaryota</taxon>
        <taxon>Metazoa</taxon>
        <taxon>Ecdysozoa</taxon>
        <taxon>Arthropoda</taxon>
        <taxon>Hexapoda</taxon>
        <taxon>Insecta</taxon>
        <taxon>Pterygota</taxon>
        <taxon>Neoptera</taxon>
        <taxon>Paraneoptera</taxon>
        <taxon>Hemiptera</taxon>
        <taxon>Sternorrhyncha</taxon>
        <taxon>Aleyrodoidea</taxon>
        <taxon>Aleyrodidae</taxon>
        <taxon>Aleyrodinae</taxon>
        <taxon>Bemisia</taxon>
    </lineage>
</organism>
<dbReference type="InterPro" id="IPR001453">
    <property type="entry name" value="MoaB/Mog_dom"/>
</dbReference>
<dbReference type="CDD" id="cd00887">
    <property type="entry name" value="MoeA"/>
    <property type="match status" value="1"/>
</dbReference>
<comment type="cofactor">
    <cofactor evidence="5">
        <name>Mg(2+)</name>
        <dbReference type="ChEBI" id="CHEBI:18420"/>
    </cofactor>
</comment>
<evidence type="ECO:0000256" key="5">
    <source>
        <dbReference type="RuleBase" id="RU365090"/>
    </source>
</evidence>
<comment type="catalytic activity">
    <reaction evidence="5">
        <text>molybdopterin + ATP + H(+) = adenylyl-molybdopterin + diphosphate</text>
        <dbReference type="Rhea" id="RHEA:31331"/>
        <dbReference type="ChEBI" id="CHEBI:15378"/>
        <dbReference type="ChEBI" id="CHEBI:30616"/>
        <dbReference type="ChEBI" id="CHEBI:33019"/>
        <dbReference type="ChEBI" id="CHEBI:58698"/>
        <dbReference type="ChEBI" id="CHEBI:62727"/>
    </reaction>
</comment>
<dbReference type="GO" id="GO:0098970">
    <property type="term" value="P:postsynaptic neurotransmitter receptor diffusion trapping"/>
    <property type="evidence" value="ECO:0007669"/>
    <property type="project" value="TreeGrafter"/>
</dbReference>
<dbReference type="SMART" id="SM00852">
    <property type="entry name" value="MoCF_biosynth"/>
    <property type="match status" value="2"/>
</dbReference>
<reference evidence="7" key="1">
    <citation type="submission" date="2021-12" db="EMBL/GenBank/DDBJ databases">
        <authorList>
            <person name="King R."/>
        </authorList>
    </citation>
    <scope>NUCLEOTIDE SEQUENCE</scope>
</reference>
<name>A0A9P0F1W5_BEMTA</name>
<dbReference type="NCBIfam" id="TIGR00177">
    <property type="entry name" value="molyb_syn"/>
    <property type="match status" value="2"/>
</dbReference>
<accession>A0A9P0F1W5</accession>
<dbReference type="PROSITE" id="PS01078">
    <property type="entry name" value="MOCF_BIOSYNTHESIS_1"/>
    <property type="match status" value="1"/>
</dbReference>
<dbReference type="PROSITE" id="PS01079">
    <property type="entry name" value="MOCF_BIOSYNTHESIS_2"/>
    <property type="match status" value="1"/>
</dbReference>
<dbReference type="FunFam" id="2.170.190.11:FF:000001">
    <property type="entry name" value="Molybdopterin molybdenumtransferase"/>
    <property type="match status" value="1"/>
</dbReference>
<comment type="function">
    <text evidence="5">Catalyzes two steps in the biosynthesis of the molybdenum cofactor. In the first step, molybdopterin is adenylated. Subsequently, molybdate is inserted into adenylated molybdopterin and AMP is released.</text>
</comment>
<dbReference type="SUPFAM" id="SSF53218">
    <property type="entry name" value="Molybdenum cofactor biosynthesis proteins"/>
    <property type="match status" value="2"/>
</dbReference>
<keyword evidence="5" id="KW-0479">Metal-binding</keyword>
<evidence type="ECO:0000313" key="8">
    <source>
        <dbReference type="Proteomes" id="UP001152759"/>
    </source>
</evidence>
<dbReference type="Gene3D" id="2.40.340.10">
    <property type="entry name" value="MoeA, C-terminal, domain IV"/>
    <property type="match status" value="1"/>
</dbReference>
<evidence type="ECO:0000256" key="1">
    <source>
        <dbReference type="ARBA" id="ARBA00005046"/>
    </source>
</evidence>
<dbReference type="GO" id="GO:0072579">
    <property type="term" value="P:glycine receptor clustering"/>
    <property type="evidence" value="ECO:0007669"/>
    <property type="project" value="TreeGrafter"/>
</dbReference>
<keyword evidence="8" id="KW-1185">Reference proteome</keyword>
<feature type="domain" description="MoaB/Mog" evidence="6">
    <location>
        <begin position="18"/>
        <end position="162"/>
    </location>
</feature>
<dbReference type="Pfam" id="PF00994">
    <property type="entry name" value="MoCF_biosynth"/>
    <property type="match status" value="2"/>
</dbReference>
<dbReference type="CDD" id="cd00886">
    <property type="entry name" value="MogA_MoaB"/>
    <property type="match status" value="1"/>
</dbReference>
<protein>
    <recommendedName>
        <fullName evidence="6">MoaB/Mog domain-containing protein</fullName>
    </recommendedName>
</protein>
<keyword evidence="4 5" id="KW-0501">Molybdenum cofactor biosynthesis</keyword>
<comment type="catalytic activity">
    <reaction evidence="5">
        <text>adenylyl-molybdopterin + molybdate = Mo-molybdopterin + AMP + H(+)</text>
        <dbReference type="Rhea" id="RHEA:35047"/>
        <dbReference type="ChEBI" id="CHEBI:15378"/>
        <dbReference type="ChEBI" id="CHEBI:36264"/>
        <dbReference type="ChEBI" id="CHEBI:62727"/>
        <dbReference type="ChEBI" id="CHEBI:71302"/>
        <dbReference type="ChEBI" id="CHEBI:456215"/>
    </reaction>
</comment>
<dbReference type="GO" id="GO:0061598">
    <property type="term" value="F:molybdopterin adenylyltransferase activity"/>
    <property type="evidence" value="ECO:0007669"/>
    <property type="project" value="UniProtKB-UniRule"/>
</dbReference>
<feature type="domain" description="MoaB/Mog" evidence="6">
    <location>
        <begin position="415"/>
        <end position="560"/>
    </location>
</feature>
<dbReference type="InterPro" id="IPR036425">
    <property type="entry name" value="MoaB/Mog-like_dom_sf"/>
</dbReference>
<dbReference type="Gene3D" id="2.170.190.11">
    <property type="entry name" value="Molybdopterin biosynthesis moea protein, domain 3"/>
    <property type="match status" value="1"/>
</dbReference>
<evidence type="ECO:0000259" key="6">
    <source>
        <dbReference type="SMART" id="SM00852"/>
    </source>
</evidence>
<sequence length="661" mass="71402">MSNSLKNEYGDHSGIFYSIVTVSDRCYAGVAEDLSGSDLQKFIKEIGGIAIDYSVVPDDVNHIESKLRSLVEQDRSQVILTTGGTGFAPRDVTPEATLRIIEKRAQGLETAMTMASLQKTCFGMLSRAVCGVSKRALIINLPGSRKGAMECFEAIVKVIPHAVALIRDDIHKVKVSHGEVESKTASNGCTTPLGTCTAKMKPDDDEAQETQFKSKVNCDVTGRPRHSKYDMVEDKEALKIIVSAIDGEHKRKTEKISVKAARGRSLAKPLISSINIPACDVSTKDGYAVRSTDTSDLRTVIHHSEPASDASELRNLGENECIRVTTGAPLPPGADAVVQVEDTELVSCDLDRKEETVIKLKKLPNFGLDIRKSGSDVRIGDLVVSGGTALNSVDIARIVSVGVTEITVFKKPIVAVLSTGNEIVDAFTMKRAKKGAIFDSNRIMLISMLEKNGYPVVDIGIVPDEPSCLLEKLSLALSQADVIISSGGVSMGEKDFLKPVLEIDLGAKILFGRISMKPGKPTTFATLKWKDKTKFVFALPGNPASSLATAILFVLPALRLMEGLSCYNSKADISVVTKDSSYKLDTRPEYYRSVLRYCKSMAEVIIDGPQASSGLSEFAQATVLARLPSISEASADNYGPQHTITPNTEALCPVYFIGQYI</sequence>
<dbReference type="Proteomes" id="UP001152759">
    <property type="component" value="Chromosome 3"/>
</dbReference>
<dbReference type="InterPro" id="IPR038987">
    <property type="entry name" value="MoeA-like"/>
</dbReference>
<dbReference type="EMBL" id="OU963864">
    <property type="protein sequence ID" value="CAH0386166.1"/>
    <property type="molecule type" value="Genomic_DNA"/>
</dbReference>
<comment type="pathway">
    <text evidence="1 5">Cofactor biosynthesis; molybdopterin biosynthesis.</text>
</comment>
<gene>
    <name evidence="7" type="ORF">BEMITA_LOCUS5316</name>
</gene>